<evidence type="ECO:0000313" key="6">
    <source>
        <dbReference type="Proteomes" id="UP000546324"/>
    </source>
</evidence>
<keyword evidence="3" id="KW-0732">Signal</keyword>
<keyword evidence="6" id="KW-1185">Reference proteome</keyword>
<dbReference type="InterPro" id="IPR015168">
    <property type="entry name" value="SsuA/THI5"/>
</dbReference>
<feature type="domain" description="SsuA/THI5-like" evidence="4">
    <location>
        <begin position="61"/>
        <end position="278"/>
    </location>
</feature>
<accession>A0A7X0G2G6</accession>
<dbReference type="PANTHER" id="PTHR30024">
    <property type="entry name" value="ALIPHATIC SULFONATES-BINDING PROTEIN-RELATED"/>
    <property type="match status" value="1"/>
</dbReference>
<proteinExistence type="inferred from homology"/>
<sequence length="335" mass="34575">MSFFQRGIPRGRRRRLTPLVAGAATAVLGLTALTGCGSDSGGEASASGTAEVKLGVIPIIDIAPVKLGISKGVFARHRLNVTTQDAQGGAAIVPAVVSGDFQFGYSNLVSLLVAREKGVPVTMVSVGARASADPVKDGSGQLMTANSGIAEVGDLKGKKIAINTLKGINEVAVASVLKKNGLAAGDVTLVEVPIPNMPAALKAGQVDAAMLSEPFITVAQRQGAKPLPVSYAAMGANLPFAGWFTSKQYAAKNPDVVKRFSAALKESLQYAEQHPDEARAALNGYLKLDPGLSDKVTLPGWNPEAGQAEIAPLAQLTVDTGLIGSTRPLDELFAR</sequence>
<evidence type="ECO:0000256" key="1">
    <source>
        <dbReference type="ARBA" id="ARBA00004418"/>
    </source>
</evidence>
<dbReference type="Pfam" id="PF09084">
    <property type="entry name" value="NMT1"/>
    <property type="match status" value="1"/>
</dbReference>
<name>A0A7X0G2G6_9ACTN</name>
<evidence type="ECO:0000256" key="2">
    <source>
        <dbReference type="ARBA" id="ARBA00010742"/>
    </source>
</evidence>
<dbReference type="SUPFAM" id="SSF53850">
    <property type="entry name" value="Periplasmic binding protein-like II"/>
    <property type="match status" value="1"/>
</dbReference>
<gene>
    <name evidence="5" type="ORF">BKA00_005086</name>
</gene>
<dbReference type="RefSeq" id="WP_221493289.1">
    <property type="nucleotide sequence ID" value="NZ_JACHMQ010000001.1"/>
</dbReference>
<comment type="subcellular location">
    <subcellularLocation>
        <location evidence="1">Periplasm</location>
    </subcellularLocation>
</comment>
<evidence type="ECO:0000313" key="5">
    <source>
        <dbReference type="EMBL" id="MBB6398172.1"/>
    </source>
</evidence>
<dbReference type="AlphaFoldDB" id="A0A7X0G2G6"/>
<protein>
    <submittedName>
        <fullName evidence="5">NitT/TauT family transport system substrate-binding protein</fullName>
    </submittedName>
</protein>
<dbReference type="Proteomes" id="UP000546324">
    <property type="component" value="Unassembled WGS sequence"/>
</dbReference>
<reference evidence="5 6" key="1">
    <citation type="submission" date="2020-08" db="EMBL/GenBank/DDBJ databases">
        <title>Sequencing the genomes of 1000 actinobacteria strains.</title>
        <authorList>
            <person name="Klenk H.-P."/>
        </authorList>
    </citation>
    <scope>NUCLEOTIDE SEQUENCE [LARGE SCALE GENOMIC DNA]</scope>
    <source>
        <strain evidence="5 6">DSM 43675</strain>
    </source>
</reference>
<organism evidence="5 6">
    <name type="scientific">Actinomadura coerulea</name>
    <dbReference type="NCBI Taxonomy" id="46159"/>
    <lineage>
        <taxon>Bacteria</taxon>
        <taxon>Bacillati</taxon>
        <taxon>Actinomycetota</taxon>
        <taxon>Actinomycetes</taxon>
        <taxon>Streptosporangiales</taxon>
        <taxon>Thermomonosporaceae</taxon>
        <taxon>Actinomadura</taxon>
    </lineage>
</organism>
<evidence type="ECO:0000256" key="3">
    <source>
        <dbReference type="ARBA" id="ARBA00022729"/>
    </source>
</evidence>
<dbReference type="EMBL" id="JACHMQ010000001">
    <property type="protein sequence ID" value="MBB6398172.1"/>
    <property type="molecule type" value="Genomic_DNA"/>
</dbReference>
<comment type="similarity">
    <text evidence="2">Belongs to the bacterial solute-binding protein SsuA/TauA family.</text>
</comment>
<dbReference type="Gene3D" id="3.40.190.10">
    <property type="entry name" value="Periplasmic binding protein-like II"/>
    <property type="match status" value="2"/>
</dbReference>
<dbReference type="GO" id="GO:0042597">
    <property type="term" value="C:periplasmic space"/>
    <property type="evidence" value="ECO:0007669"/>
    <property type="project" value="UniProtKB-SubCell"/>
</dbReference>
<dbReference type="PANTHER" id="PTHR30024:SF47">
    <property type="entry name" value="TAURINE-BINDING PERIPLASMIC PROTEIN"/>
    <property type="match status" value="1"/>
</dbReference>
<comment type="caution">
    <text evidence="5">The sequence shown here is derived from an EMBL/GenBank/DDBJ whole genome shotgun (WGS) entry which is preliminary data.</text>
</comment>
<evidence type="ECO:0000259" key="4">
    <source>
        <dbReference type="Pfam" id="PF09084"/>
    </source>
</evidence>